<evidence type="ECO:0000313" key="13">
    <source>
        <dbReference type="EMBL" id="KAF3849447.1"/>
    </source>
</evidence>
<dbReference type="GO" id="GO:0005886">
    <property type="term" value="C:plasma membrane"/>
    <property type="evidence" value="ECO:0007669"/>
    <property type="project" value="UniProtKB-SubCell"/>
</dbReference>
<evidence type="ECO:0000256" key="3">
    <source>
        <dbReference type="ARBA" id="ARBA00022692"/>
    </source>
</evidence>
<dbReference type="InterPro" id="IPR008103">
    <property type="entry name" value="KiSS_1_rcpt"/>
</dbReference>
<evidence type="ECO:0000256" key="1">
    <source>
        <dbReference type="ARBA" id="ARBA00004651"/>
    </source>
</evidence>
<keyword evidence="14" id="KW-1185">Reference proteome</keyword>
<evidence type="ECO:0000256" key="6">
    <source>
        <dbReference type="ARBA" id="ARBA00023136"/>
    </source>
</evidence>
<dbReference type="Gene3D" id="1.20.1070.10">
    <property type="entry name" value="Rhodopsin 7-helix transmembrane proteins"/>
    <property type="match status" value="1"/>
</dbReference>
<accession>A0A7J5YM02</accession>
<keyword evidence="2" id="KW-1003">Cell membrane</keyword>
<evidence type="ECO:0000256" key="4">
    <source>
        <dbReference type="ARBA" id="ARBA00022989"/>
    </source>
</evidence>
<evidence type="ECO:0000313" key="14">
    <source>
        <dbReference type="Proteomes" id="UP000518266"/>
    </source>
</evidence>
<feature type="transmembrane region" description="Helical" evidence="11">
    <location>
        <begin position="229"/>
        <end position="252"/>
    </location>
</feature>
<dbReference type="PRINTS" id="PR01728">
    <property type="entry name" value="KISS1RECEPTR"/>
</dbReference>
<dbReference type="InterPro" id="IPR017452">
    <property type="entry name" value="GPCR_Rhodpsn_7TM"/>
</dbReference>
<keyword evidence="7" id="KW-1015">Disulfide bond</keyword>
<dbReference type="PANTHER" id="PTHR45695">
    <property type="entry name" value="LEUCOKININ RECEPTOR-RELATED"/>
    <property type="match status" value="1"/>
</dbReference>
<keyword evidence="4 11" id="KW-1133">Transmembrane helix</keyword>
<protein>
    <recommendedName>
        <fullName evidence="12">G-protein coupled receptors family 1 profile domain-containing protein</fullName>
    </recommendedName>
</protein>
<feature type="transmembrane region" description="Helical" evidence="11">
    <location>
        <begin position="170"/>
        <end position="193"/>
    </location>
</feature>
<evidence type="ECO:0000256" key="7">
    <source>
        <dbReference type="ARBA" id="ARBA00023157"/>
    </source>
</evidence>
<name>A0A7J5YM02_DISMA</name>
<dbReference type="EMBL" id="JAAKFY010000011">
    <property type="protein sequence ID" value="KAF3849447.1"/>
    <property type="molecule type" value="Genomic_DNA"/>
</dbReference>
<dbReference type="Proteomes" id="UP000518266">
    <property type="component" value="Unassembled WGS sequence"/>
</dbReference>
<keyword evidence="5" id="KW-0297">G-protein coupled receptor</keyword>
<comment type="subcellular location">
    <subcellularLocation>
        <location evidence="1">Cell membrane</location>
        <topology evidence="1">Multi-pass membrane protein</topology>
    </subcellularLocation>
</comment>
<organism evidence="13 14">
    <name type="scientific">Dissostichus mawsoni</name>
    <name type="common">Antarctic cod</name>
    <dbReference type="NCBI Taxonomy" id="36200"/>
    <lineage>
        <taxon>Eukaryota</taxon>
        <taxon>Metazoa</taxon>
        <taxon>Chordata</taxon>
        <taxon>Craniata</taxon>
        <taxon>Vertebrata</taxon>
        <taxon>Euteleostomi</taxon>
        <taxon>Actinopterygii</taxon>
        <taxon>Neopterygii</taxon>
        <taxon>Teleostei</taxon>
        <taxon>Neoteleostei</taxon>
        <taxon>Acanthomorphata</taxon>
        <taxon>Eupercaria</taxon>
        <taxon>Perciformes</taxon>
        <taxon>Notothenioidei</taxon>
        <taxon>Nototheniidae</taxon>
        <taxon>Dissostichus</taxon>
    </lineage>
</organism>
<evidence type="ECO:0000256" key="11">
    <source>
        <dbReference type="SAM" id="Phobius"/>
    </source>
</evidence>
<dbReference type="GO" id="GO:0004930">
    <property type="term" value="F:G protein-coupled receptor activity"/>
    <property type="evidence" value="ECO:0007669"/>
    <property type="project" value="UniProtKB-KW"/>
</dbReference>
<sequence>MWFVKMTLGDCESVCNESAALEGQGPRCWWTPGWSPLSSASSCWWAWSGTRWSSIKPSHERYLVSGVLRTLHCHTVPTAQLDLWRVYVPTGKLPPATMSVDRCYVTVYPLQSLQHRTPRMALAISVSIWIGSLLLSIPVAVYQRLEAGYWFGPQTYCSEVFPSASLQRAFIIYSFLAVYLLPLLTITVCYAFMLKRMGQASVNPIDSSYQIQAHAERAAAVRARISRMVVVMVALFLICWGPIQVCILLQAFGLRGYLLYKSVSILHPQLKIWGHCMSYSNSSVNPLVYAFMGNNFRKAFKHAFPIVFLWRTRGRVRVGNMDTEDGGDMDRQAPKGGAELNFLSSVS</sequence>
<gene>
    <name evidence="13" type="ORF">F7725_019166</name>
</gene>
<feature type="domain" description="G-protein coupled receptors family 1 profile" evidence="12">
    <location>
        <begin position="98"/>
        <end position="289"/>
    </location>
</feature>
<dbReference type="PROSITE" id="PS50262">
    <property type="entry name" value="G_PROTEIN_RECEP_F1_2"/>
    <property type="match status" value="1"/>
</dbReference>
<dbReference type="SUPFAM" id="SSF81321">
    <property type="entry name" value="Family A G protein-coupled receptor-like"/>
    <property type="match status" value="1"/>
</dbReference>
<dbReference type="PRINTS" id="PR00237">
    <property type="entry name" value="GPCRRHODOPSN"/>
</dbReference>
<keyword evidence="10" id="KW-0807">Transducer</keyword>
<feature type="transmembrane region" description="Helical" evidence="11">
    <location>
        <begin position="120"/>
        <end position="142"/>
    </location>
</feature>
<evidence type="ECO:0000256" key="5">
    <source>
        <dbReference type="ARBA" id="ARBA00023040"/>
    </source>
</evidence>
<evidence type="ECO:0000259" key="12">
    <source>
        <dbReference type="PROSITE" id="PS50262"/>
    </source>
</evidence>
<dbReference type="PANTHER" id="PTHR45695:SF23">
    <property type="entry name" value="GALANIN-LIKE G-PROTEIN COUPLED RECEPTOR NPR-9"/>
    <property type="match status" value="1"/>
</dbReference>
<dbReference type="InterPro" id="IPR000276">
    <property type="entry name" value="GPCR_Rhodpsn"/>
</dbReference>
<comment type="caution">
    <text evidence="13">The sequence shown here is derived from an EMBL/GenBank/DDBJ whole genome shotgun (WGS) entry which is preliminary data.</text>
</comment>
<dbReference type="Pfam" id="PF00001">
    <property type="entry name" value="7tm_1"/>
    <property type="match status" value="1"/>
</dbReference>
<proteinExistence type="predicted"/>
<evidence type="ECO:0000256" key="9">
    <source>
        <dbReference type="ARBA" id="ARBA00023180"/>
    </source>
</evidence>
<keyword evidence="3 11" id="KW-0812">Transmembrane</keyword>
<dbReference type="AlphaFoldDB" id="A0A7J5YM02"/>
<keyword evidence="8" id="KW-0675">Receptor</keyword>
<dbReference type="OrthoDB" id="2132067at2759"/>
<keyword evidence="6 11" id="KW-0472">Membrane</keyword>
<evidence type="ECO:0000256" key="10">
    <source>
        <dbReference type="ARBA" id="ARBA00023224"/>
    </source>
</evidence>
<reference evidence="13 14" key="1">
    <citation type="submission" date="2020-03" db="EMBL/GenBank/DDBJ databases">
        <title>Dissostichus mawsoni Genome sequencing and assembly.</title>
        <authorList>
            <person name="Park H."/>
        </authorList>
    </citation>
    <scope>NUCLEOTIDE SEQUENCE [LARGE SCALE GENOMIC DNA]</scope>
    <source>
        <strain evidence="13">DM0001</strain>
        <tissue evidence="13">Muscle</tissue>
    </source>
</reference>
<evidence type="ECO:0000256" key="8">
    <source>
        <dbReference type="ARBA" id="ARBA00023170"/>
    </source>
</evidence>
<keyword evidence="9" id="KW-0325">Glycoprotein</keyword>
<evidence type="ECO:0000256" key="2">
    <source>
        <dbReference type="ARBA" id="ARBA00022475"/>
    </source>
</evidence>